<keyword evidence="11" id="KW-1185">Reference proteome</keyword>
<dbReference type="PANTHER" id="PTHR12636:SF5">
    <property type="entry name" value="RIBOSOMAL RNA SMALL SUBUNIT METHYLTRANSFERASE NEP1"/>
    <property type="match status" value="1"/>
</dbReference>
<dbReference type="GO" id="GO:0032040">
    <property type="term" value="C:small-subunit processome"/>
    <property type="evidence" value="ECO:0007669"/>
    <property type="project" value="TreeGrafter"/>
</dbReference>
<dbReference type="Gene3D" id="3.40.1280.10">
    <property type="match status" value="1"/>
</dbReference>
<dbReference type="PANTHER" id="PTHR12636">
    <property type="entry name" value="NEP1/MRA1"/>
    <property type="match status" value="1"/>
</dbReference>
<evidence type="ECO:0000256" key="8">
    <source>
        <dbReference type="ARBA" id="ARBA00022884"/>
    </source>
</evidence>
<dbReference type="GO" id="GO:0070037">
    <property type="term" value="F:rRNA (pseudouridine) methyltransferase activity"/>
    <property type="evidence" value="ECO:0007669"/>
    <property type="project" value="InterPro"/>
</dbReference>
<evidence type="ECO:0000256" key="7">
    <source>
        <dbReference type="ARBA" id="ARBA00022730"/>
    </source>
</evidence>
<evidence type="ECO:0000313" key="11">
    <source>
        <dbReference type="Proteomes" id="UP000195521"/>
    </source>
</evidence>
<evidence type="ECO:0000256" key="3">
    <source>
        <dbReference type="ARBA" id="ARBA00022552"/>
    </source>
</evidence>
<dbReference type="Pfam" id="PF03587">
    <property type="entry name" value="EMG1"/>
    <property type="match status" value="1"/>
</dbReference>
<dbReference type="RefSeq" id="XP_028546220.1">
    <property type="nucleotide sequence ID" value="XM_028690419.1"/>
</dbReference>
<sequence>MEKGEERGAEEEKKKWNCHRTIHTNAYKYQMKGKTKQSSIFNMSMLRNSNKSGKFHRTPGKRQWQQASNGGRRKGKESFSYRSRSIVDVGNLTNDSYHMDNDIQYYYNNDSSAPSDGEERKKDNANLFEKSNINDNCEKDGSRIIKDYNINIDYVEYMNNIKNNEKSNLTEEKLENSDERDKMNNIMNDKQQHGVYRIFLLFSPLAITSIRNRSCIINADDHMTFLENKLKNTESSLKGAKNNKEKMFLKTKIDEIKNKLLNVRLDILFFTLLSLRDSIINKKHRLQIYIHTLNGLLIYVSPLFRVPRNFSLFKKVMLNLMKQSVLLDQDKQPLLKILPHPIKFYLGSSVCIGISNQGFPTDVRKLSEKIRETKQEYSFFLSLSNVFRLTHFIEIISKNESEFFPFDYVIRLSDLPLSTVAICNKLTHFLND</sequence>
<gene>
    <name evidence="10" type="ORF">PGO_144290</name>
</gene>
<evidence type="ECO:0000256" key="6">
    <source>
        <dbReference type="ARBA" id="ARBA00022691"/>
    </source>
</evidence>
<evidence type="ECO:0000256" key="5">
    <source>
        <dbReference type="ARBA" id="ARBA00022679"/>
    </source>
</evidence>
<name>A0A1Y1JMC9_PLAGO</name>
<keyword evidence="8" id="KW-0694">RNA-binding</keyword>
<dbReference type="GO" id="GO:0070475">
    <property type="term" value="P:rRNA base methylation"/>
    <property type="evidence" value="ECO:0007669"/>
    <property type="project" value="InterPro"/>
</dbReference>
<keyword evidence="6" id="KW-0949">S-adenosyl-L-methionine</keyword>
<dbReference type="Proteomes" id="UP000195521">
    <property type="component" value="Unassembled WGS sequence"/>
</dbReference>
<dbReference type="SUPFAM" id="SSF75217">
    <property type="entry name" value="alpha/beta knot"/>
    <property type="match status" value="1"/>
</dbReference>
<dbReference type="InterPro" id="IPR029026">
    <property type="entry name" value="tRNA_m1G_MTases_N"/>
</dbReference>
<dbReference type="InterPro" id="IPR005304">
    <property type="entry name" value="Rbsml_bgen_MeTrfase_EMG1/NEP1"/>
</dbReference>
<protein>
    <recommendedName>
        <fullName evidence="12">Small subunit rRNA processing factor</fullName>
    </recommendedName>
</protein>
<dbReference type="EMBL" id="BDQF01000015">
    <property type="protein sequence ID" value="GAW83631.1"/>
    <property type="molecule type" value="Genomic_DNA"/>
</dbReference>
<keyword evidence="2" id="KW-0690">Ribosome biogenesis</keyword>
<dbReference type="InterPro" id="IPR029028">
    <property type="entry name" value="Alpha/beta_knot_MTases"/>
</dbReference>
<dbReference type="GeneID" id="39750377"/>
<organism evidence="10 11">
    <name type="scientific">Plasmodium gonderi</name>
    <dbReference type="NCBI Taxonomy" id="77519"/>
    <lineage>
        <taxon>Eukaryota</taxon>
        <taxon>Sar</taxon>
        <taxon>Alveolata</taxon>
        <taxon>Apicomplexa</taxon>
        <taxon>Aconoidasida</taxon>
        <taxon>Haemosporida</taxon>
        <taxon>Plasmodiidae</taxon>
        <taxon>Plasmodium</taxon>
        <taxon>Plasmodium (Plasmodium)</taxon>
    </lineage>
</organism>
<keyword evidence="5" id="KW-0808">Transferase</keyword>
<feature type="region of interest" description="Disordered" evidence="9">
    <location>
        <begin position="49"/>
        <end position="80"/>
    </location>
</feature>
<evidence type="ECO:0008006" key="12">
    <source>
        <dbReference type="Google" id="ProtNLM"/>
    </source>
</evidence>
<dbReference type="GO" id="GO:0019843">
    <property type="term" value="F:rRNA binding"/>
    <property type="evidence" value="ECO:0007669"/>
    <property type="project" value="UniProtKB-KW"/>
</dbReference>
<accession>A0A1Y1JMC9</accession>
<dbReference type="OrthoDB" id="269804at2759"/>
<keyword evidence="3" id="KW-0698">rRNA processing</keyword>
<evidence type="ECO:0000256" key="4">
    <source>
        <dbReference type="ARBA" id="ARBA00022603"/>
    </source>
</evidence>
<reference evidence="11" key="1">
    <citation type="submission" date="2017-04" db="EMBL/GenBank/DDBJ databases">
        <title>Plasmodium gonderi genome.</title>
        <authorList>
            <person name="Arisue N."/>
            <person name="Honma H."/>
            <person name="Kawai S."/>
            <person name="Tougan T."/>
            <person name="Tanabe K."/>
            <person name="Horii T."/>
        </authorList>
    </citation>
    <scope>NUCLEOTIDE SEQUENCE [LARGE SCALE GENOMIC DNA]</scope>
    <source>
        <strain evidence="11">ATCC 30045</strain>
    </source>
</reference>
<evidence type="ECO:0000256" key="9">
    <source>
        <dbReference type="SAM" id="MobiDB-lite"/>
    </source>
</evidence>
<keyword evidence="4" id="KW-0489">Methyltransferase</keyword>
<dbReference type="OMA" id="YIHTING"/>
<comment type="similarity">
    <text evidence="1">Belongs to the class IV-like SAM-binding methyltransferase superfamily. RNA methyltransferase NEP1 family.</text>
</comment>
<evidence type="ECO:0000256" key="2">
    <source>
        <dbReference type="ARBA" id="ARBA00022517"/>
    </source>
</evidence>
<comment type="caution">
    <text evidence="10">The sequence shown here is derived from an EMBL/GenBank/DDBJ whole genome shotgun (WGS) entry which is preliminary data.</text>
</comment>
<keyword evidence="7" id="KW-0699">rRNA-binding</keyword>
<dbReference type="AlphaFoldDB" id="A0A1Y1JMC9"/>
<evidence type="ECO:0000313" key="10">
    <source>
        <dbReference type="EMBL" id="GAW83631.1"/>
    </source>
</evidence>
<proteinExistence type="inferred from homology"/>
<evidence type="ECO:0000256" key="1">
    <source>
        <dbReference type="ARBA" id="ARBA00008115"/>
    </source>
</evidence>